<dbReference type="GO" id="GO:0016740">
    <property type="term" value="F:transferase activity"/>
    <property type="evidence" value="ECO:0007669"/>
    <property type="project" value="UniProtKB-KW"/>
</dbReference>
<reference evidence="2 3" key="1">
    <citation type="submission" date="2021-02" db="EMBL/GenBank/DDBJ databases">
        <title>Complete Genome Sequence of Arcanobacterium phocisimile strain DSM 26142T from a harbour seal.</title>
        <authorList>
            <person name="Borowiak M."/>
            <person name="Alssahen M."/>
            <person name="Malorny B."/>
            <person name="Laemmler C."/>
            <person name="Siebert U."/>
            <person name="Ploetz M."/>
            <person name="Abdulmawjood A."/>
        </authorList>
    </citation>
    <scope>NUCLEOTIDE SEQUENCE [LARGE SCALE GENOMIC DNA]</scope>
    <source>
        <strain evidence="2 3">DSM 26142</strain>
    </source>
</reference>
<dbReference type="Pfam" id="PF12804">
    <property type="entry name" value="NTP_transf_3"/>
    <property type="match status" value="1"/>
</dbReference>
<dbReference type="RefSeq" id="WP_204423694.1">
    <property type="nucleotide sequence ID" value="NZ_CP070228.1"/>
</dbReference>
<dbReference type="SUPFAM" id="SSF53448">
    <property type="entry name" value="Nucleotide-diphospho-sugar transferases"/>
    <property type="match status" value="1"/>
</dbReference>
<dbReference type="InterPro" id="IPR025877">
    <property type="entry name" value="MobA-like_NTP_Trfase"/>
</dbReference>
<evidence type="ECO:0000259" key="1">
    <source>
        <dbReference type="Pfam" id="PF12804"/>
    </source>
</evidence>
<dbReference type="InterPro" id="IPR029044">
    <property type="entry name" value="Nucleotide-diphossugar_trans"/>
</dbReference>
<gene>
    <name evidence="2" type="ORF">JTE88_06365</name>
</gene>
<proteinExistence type="predicted"/>
<dbReference type="EMBL" id="CP070228">
    <property type="protein sequence ID" value="QRV01717.1"/>
    <property type="molecule type" value="Genomic_DNA"/>
</dbReference>
<keyword evidence="3" id="KW-1185">Reference proteome</keyword>
<organism evidence="2 3">
    <name type="scientific">Arcanobacterium phocisimile</name>
    <dbReference type="NCBI Taxonomy" id="1302235"/>
    <lineage>
        <taxon>Bacteria</taxon>
        <taxon>Bacillati</taxon>
        <taxon>Actinomycetota</taxon>
        <taxon>Actinomycetes</taxon>
        <taxon>Actinomycetales</taxon>
        <taxon>Actinomycetaceae</taxon>
        <taxon>Arcanobacterium</taxon>
    </lineage>
</organism>
<evidence type="ECO:0000313" key="3">
    <source>
        <dbReference type="Proteomes" id="UP000602653"/>
    </source>
</evidence>
<dbReference type="Gene3D" id="3.90.550.10">
    <property type="entry name" value="Spore Coat Polysaccharide Biosynthesis Protein SpsA, Chain A"/>
    <property type="match status" value="1"/>
</dbReference>
<sequence length="208" mass="22278">MRGTIFLGGGRAKRLHGQAKPHLQIGDRSLLTHAIACLEQFTGNIPCVLVSPPDRRIPAKIIQTLEDPPYGGPVAGISAGLAALDRVTKPDNDPPPNYDFVAIFSADAPLAPLLLPALFNAARGHQGAIASWEGKKNYLVGIYQYSALVSCLPSNPHGMSARVAFADIDLATVDDLANFSADIDHHADIKRVQTLVAQHAITSRRHLN</sequence>
<feature type="domain" description="MobA-like NTP transferase" evidence="1">
    <location>
        <begin position="5"/>
        <end position="148"/>
    </location>
</feature>
<dbReference type="Proteomes" id="UP000602653">
    <property type="component" value="Chromosome"/>
</dbReference>
<keyword evidence="2" id="KW-0808">Transferase</keyword>
<evidence type="ECO:0000313" key="2">
    <source>
        <dbReference type="EMBL" id="QRV01717.1"/>
    </source>
</evidence>
<accession>A0ABX7IFB1</accession>
<name>A0ABX7IFB1_9ACTO</name>
<protein>
    <submittedName>
        <fullName evidence="2">NTP transferase domain-containing protein</fullName>
    </submittedName>
</protein>